<accession>A0A7S3MID9</accession>
<proteinExistence type="predicted"/>
<gene>
    <name evidence="1" type="ORF">FEHR0123_LOCUS1477</name>
</gene>
<dbReference type="EMBL" id="HBIE01004788">
    <property type="protein sequence ID" value="CAE0306571.1"/>
    <property type="molecule type" value="Transcribed_RNA"/>
</dbReference>
<evidence type="ECO:0000313" key="1">
    <source>
        <dbReference type="EMBL" id="CAE0306571.1"/>
    </source>
</evidence>
<organism evidence="1">
    <name type="scientific">Favella ehrenbergii</name>
    <dbReference type="NCBI Taxonomy" id="182087"/>
    <lineage>
        <taxon>Eukaryota</taxon>
        <taxon>Sar</taxon>
        <taxon>Alveolata</taxon>
        <taxon>Ciliophora</taxon>
        <taxon>Intramacronucleata</taxon>
        <taxon>Spirotrichea</taxon>
        <taxon>Choreotrichia</taxon>
        <taxon>Tintinnida</taxon>
        <taxon>Xystonellidae</taxon>
        <taxon>Favella</taxon>
    </lineage>
</organism>
<dbReference type="AlphaFoldDB" id="A0A7S3MID9"/>
<sequence>MNCVPRPGPKGLGNRSKVRTPWDFSLSVFASYKPDTVKLLNNCFETDWARTKVEKIVKNEEERELFKNYCRSIYRYFREVYKYVAGSDPMGDVFCIGVNVFSEIITGGMPGFVDGKFLKVADLDLERIKTNANETNSKFNPKNNLVRHNFLEVFIRLCDTKYLKNGAGGPECTTMLQAFKTMFEQECLGYFKQYDAHGWRKSVLWREEIDFTLKMSLDPLRKVYQKFIGKNALPGAAQYMSLAEFNDCILCANALSDNFGAKQIGNMYNLAMMTQVDEIDKDRHINMVFVEFLEAVVRVADKTEIPHCIIDEFTWGVDEIMPDMREMYATRDTVTKLEAFIMFLIRGTLPYLSYTKYLASMEEYKGSGLYANDLDTGVLNLNAKRT</sequence>
<protein>
    <submittedName>
        <fullName evidence="1">Uncharacterized protein</fullName>
    </submittedName>
</protein>
<name>A0A7S3MID9_9SPIT</name>
<reference evidence="1" key="1">
    <citation type="submission" date="2021-01" db="EMBL/GenBank/DDBJ databases">
        <authorList>
            <person name="Corre E."/>
            <person name="Pelletier E."/>
            <person name="Niang G."/>
            <person name="Scheremetjew M."/>
            <person name="Finn R."/>
            <person name="Kale V."/>
            <person name="Holt S."/>
            <person name="Cochrane G."/>
            <person name="Meng A."/>
            <person name="Brown T."/>
            <person name="Cohen L."/>
        </authorList>
    </citation>
    <scope>NUCLEOTIDE SEQUENCE</scope>
    <source>
        <strain evidence="1">Fehren 1</strain>
    </source>
</reference>